<dbReference type="RefSeq" id="WP_081666442.1">
    <property type="nucleotide sequence ID" value="NZ_JGZT01000007.1"/>
</dbReference>
<accession>A0A087E3A3</accession>
<evidence type="ECO:0000313" key="4">
    <source>
        <dbReference type="EMBL" id="KFJ02254.1"/>
    </source>
</evidence>
<dbReference type="EMBL" id="JGZT01000007">
    <property type="protein sequence ID" value="KFJ02254.1"/>
    <property type="molecule type" value="Genomic_DNA"/>
</dbReference>
<dbReference type="InterPro" id="IPR001173">
    <property type="entry name" value="Glyco_trans_2-like"/>
</dbReference>
<sequence>MESQLKISFAIPVYHARLVDLRTCITSVRNQSIIHDIDYEILVVIDGKSENVETLQSGLLDGDDIHVVVQEHAGEAVARNRAIHEARGKYLIFVDADDYLEPKAAENMLKAATSQSRIDAVFANHSRVVGGYAKAIDYYKKIQTCTSESDILRYALSVGTDQGTVWGKLFDVQYLVENELVFKASLVNGVDQEFMVRFALTKPRVITTPSCVYAYRYNTDSVVRKYDPEYLRNVDKTISEIGEDLESVDSVDRDIYPLYLCDRLLLCLMNDTFNRGAKFSLLENRKRFRELISKSTFANALRKADISDLDVSRRIVLRLCKYRCFFAVWMIVGARQMEKDIQQRSKKNQ</sequence>
<keyword evidence="1" id="KW-0328">Glycosyltransferase</keyword>
<dbReference type="PANTHER" id="PTHR22916:SF51">
    <property type="entry name" value="GLYCOSYLTRANSFERASE EPSH-RELATED"/>
    <property type="match status" value="1"/>
</dbReference>
<dbReference type="SUPFAM" id="SSF53448">
    <property type="entry name" value="Nucleotide-diphospho-sugar transferases"/>
    <property type="match status" value="1"/>
</dbReference>
<keyword evidence="2 4" id="KW-0808">Transferase</keyword>
<dbReference type="PANTHER" id="PTHR22916">
    <property type="entry name" value="GLYCOSYLTRANSFERASE"/>
    <property type="match status" value="1"/>
</dbReference>
<comment type="caution">
    <text evidence="4">The sequence shown here is derived from an EMBL/GenBank/DDBJ whole genome shotgun (WGS) entry which is preliminary data.</text>
</comment>
<dbReference type="Pfam" id="PF00535">
    <property type="entry name" value="Glycos_transf_2"/>
    <property type="match status" value="1"/>
</dbReference>
<dbReference type="Proteomes" id="UP000029003">
    <property type="component" value="Unassembled WGS sequence"/>
</dbReference>
<protein>
    <submittedName>
        <fullName evidence="4">Glycosyltransferase, group 2 family protein</fullName>
    </submittedName>
</protein>
<reference evidence="4 5" key="1">
    <citation type="submission" date="2014-03" db="EMBL/GenBank/DDBJ databases">
        <title>Genomics of Bifidobacteria.</title>
        <authorList>
            <person name="Ventura M."/>
            <person name="Milani C."/>
            <person name="Lugli G.A."/>
        </authorList>
    </citation>
    <scope>NUCLEOTIDE SEQUENCE [LARGE SCALE GENOMIC DNA]</scope>
    <source>
        <strain evidence="4 5">LMG 21395</strain>
    </source>
</reference>
<gene>
    <name evidence="4" type="ORF">THER5_0430</name>
</gene>
<dbReference type="Gene3D" id="3.90.550.10">
    <property type="entry name" value="Spore Coat Polysaccharide Biosynthesis Protein SpsA, Chain A"/>
    <property type="match status" value="1"/>
</dbReference>
<dbReference type="InterPro" id="IPR029044">
    <property type="entry name" value="Nucleotide-diphossugar_trans"/>
</dbReference>
<organism evidence="4 5">
    <name type="scientific">Bifidobacterium thermacidophilum subsp. thermacidophilum</name>
    <dbReference type="NCBI Taxonomy" id="79262"/>
    <lineage>
        <taxon>Bacteria</taxon>
        <taxon>Bacillati</taxon>
        <taxon>Actinomycetota</taxon>
        <taxon>Actinomycetes</taxon>
        <taxon>Bifidobacteriales</taxon>
        <taxon>Bifidobacteriaceae</taxon>
        <taxon>Bifidobacterium</taxon>
    </lineage>
</organism>
<evidence type="ECO:0000256" key="2">
    <source>
        <dbReference type="ARBA" id="ARBA00022679"/>
    </source>
</evidence>
<dbReference type="GO" id="GO:0016757">
    <property type="term" value="F:glycosyltransferase activity"/>
    <property type="evidence" value="ECO:0007669"/>
    <property type="project" value="UniProtKB-KW"/>
</dbReference>
<evidence type="ECO:0000256" key="1">
    <source>
        <dbReference type="ARBA" id="ARBA00022676"/>
    </source>
</evidence>
<dbReference type="CDD" id="cd00761">
    <property type="entry name" value="Glyco_tranf_GTA_type"/>
    <property type="match status" value="1"/>
</dbReference>
<dbReference type="OrthoDB" id="3226099at2"/>
<name>A0A087E3A3_9BIFI</name>
<evidence type="ECO:0000313" key="5">
    <source>
        <dbReference type="Proteomes" id="UP000029003"/>
    </source>
</evidence>
<feature type="domain" description="Glycosyltransferase 2-like" evidence="3">
    <location>
        <begin position="8"/>
        <end position="137"/>
    </location>
</feature>
<evidence type="ECO:0000259" key="3">
    <source>
        <dbReference type="Pfam" id="PF00535"/>
    </source>
</evidence>
<dbReference type="AlphaFoldDB" id="A0A087E3A3"/>
<proteinExistence type="predicted"/>